<dbReference type="InterPro" id="IPR004625">
    <property type="entry name" value="PyrdxlKinase"/>
</dbReference>
<dbReference type="GO" id="GO:0005829">
    <property type="term" value="C:cytosol"/>
    <property type="evidence" value="ECO:0000318"/>
    <property type="project" value="GO_Central"/>
</dbReference>
<evidence type="ECO:0000256" key="9">
    <source>
        <dbReference type="ARBA" id="ARBA00022777"/>
    </source>
</evidence>
<evidence type="ECO:0000256" key="1">
    <source>
        <dbReference type="ARBA" id="ARBA00004750"/>
    </source>
</evidence>
<dbReference type="RefSeq" id="XP_009031729.1">
    <property type="nucleotide sequence ID" value="XM_009033481.1"/>
</dbReference>
<dbReference type="InParanoid" id="T1EGF8"/>
<dbReference type="STRING" id="6412.T1EGF8"/>
<keyword evidence="10" id="KW-0067">ATP-binding</keyword>
<keyword evidence="7" id="KW-0808">Transferase</keyword>
<keyword evidence="8" id="KW-0547">Nucleotide-binding</keyword>
<comment type="similarity">
    <text evidence="4">Belongs to the pyridoxine kinase family.</text>
</comment>
<proteinExistence type="inferred from homology"/>
<evidence type="ECO:0000313" key="18">
    <source>
        <dbReference type="Proteomes" id="UP000015101"/>
    </source>
</evidence>
<keyword evidence="18" id="KW-1185">Reference proteome</keyword>
<dbReference type="CTD" id="20195660"/>
<name>T1EGF8_HELRO</name>
<evidence type="ECO:0000256" key="2">
    <source>
        <dbReference type="ARBA" id="ARBA00004835"/>
    </source>
</evidence>
<dbReference type="Pfam" id="PF08543">
    <property type="entry name" value="Phos_pyr_kin"/>
    <property type="match status" value="1"/>
</dbReference>
<protein>
    <recommendedName>
        <fullName evidence="6">Pyridoxal kinase</fullName>
        <ecNumber evidence="5">2.7.1.35</ecNumber>
    </recommendedName>
    <alternativeName>
        <fullName evidence="11">Pyridoxine kinase</fullName>
    </alternativeName>
</protein>
<organism evidence="17 18">
    <name type="scientific">Helobdella robusta</name>
    <name type="common">Californian leech</name>
    <dbReference type="NCBI Taxonomy" id="6412"/>
    <lineage>
        <taxon>Eukaryota</taxon>
        <taxon>Metazoa</taxon>
        <taxon>Spiralia</taxon>
        <taxon>Lophotrochozoa</taxon>
        <taxon>Annelida</taxon>
        <taxon>Clitellata</taxon>
        <taxon>Hirudinea</taxon>
        <taxon>Rhynchobdellida</taxon>
        <taxon>Glossiphoniidae</taxon>
        <taxon>Helobdella</taxon>
    </lineage>
</organism>
<evidence type="ECO:0000256" key="3">
    <source>
        <dbReference type="ARBA" id="ARBA00005210"/>
    </source>
</evidence>
<dbReference type="GO" id="GO:0005524">
    <property type="term" value="F:ATP binding"/>
    <property type="evidence" value="ECO:0007669"/>
    <property type="project" value="UniProtKB-KW"/>
</dbReference>
<dbReference type="PANTHER" id="PTHR10534:SF2">
    <property type="entry name" value="PYRIDOXAL KINASE"/>
    <property type="match status" value="1"/>
</dbReference>
<evidence type="ECO:0000256" key="10">
    <source>
        <dbReference type="ARBA" id="ARBA00022840"/>
    </source>
</evidence>
<dbReference type="UniPathway" id="UPA01068">
    <property type="reaction ID" value="UER00298"/>
</dbReference>
<dbReference type="GO" id="GO:0008478">
    <property type="term" value="F:pyridoxal kinase activity"/>
    <property type="evidence" value="ECO:0000318"/>
    <property type="project" value="GO_Central"/>
</dbReference>
<accession>T1EGF8</accession>
<dbReference type="SUPFAM" id="SSF53613">
    <property type="entry name" value="Ribokinase-like"/>
    <property type="match status" value="1"/>
</dbReference>
<reference evidence="17" key="3">
    <citation type="submission" date="2015-06" db="UniProtKB">
        <authorList>
            <consortium name="EnsemblMetazoa"/>
        </authorList>
    </citation>
    <scope>IDENTIFICATION</scope>
</reference>
<dbReference type="Gene3D" id="3.40.1190.20">
    <property type="match status" value="1"/>
</dbReference>
<dbReference type="NCBIfam" id="TIGR00687">
    <property type="entry name" value="pyridox_kin"/>
    <property type="match status" value="1"/>
</dbReference>
<evidence type="ECO:0000256" key="7">
    <source>
        <dbReference type="ARBA" id="ARBA00022679"/>
    </source>
</evidence>
<reference evidence="16 18" key="2">
    <citation type="journal article" date="2013" name="Nature">
        <title>Insights into bilaterian evolution from three spiralian genomes.</title>
        <authorList>
            <person name="Simakov O."/>
            <person name="Marletaz F."/>
            <person name="Cho S.J."/>
            <person name="Edsinger-Gonzales E."/>
            <person name="Havlak P."/>
            <person name="Hellsten U."/>
            <person name="Kuo D.H."/>
            <person name="Larsson T."/>
            <person name="Lv J."/>
            <person name="Arendt D."/>
            <person name="Savage R."/>
            <person name="Osoegawa K."/>
            <person name="de Jong P."/>
            <person name="Grimwood J."/>
            <person name="Chapman J.A."/>
            <person name="Shapiro H."/>
            <person name="Aerts A."/>
            <person name="Otillar R.P."/>
            <person name="Terry A.Y."/>
            <person name="Boore J.L."/>
            <person name="Grigoriev I.V."/>
            <person name="Lindberg D.R."/>
            <person name="Seaver E.C."/>
            <person name="Weisblat D.A."/>
            <person name="Putnam N.H."/>
            <person name="Rokhsar D.S."/>
        </authorList>
    </citation>
    <scope>NUCLEOTIDE SEQUENCE</scope>
</reference>
<evidence type="ECO:0000256" key="8">
    <source>
        <dbReference type="ARBA" id="ARBA00022741"/>
    </source>
</evidence>
<evidence type="ECO:0000256" key="5">
    <source>
        <dbReference type="ARBA" id="ARBA00012104"/>
    </source>
</evidence>
<keyword evidence="9" id="KW-0418">Kinase</keyword>
<dbReference type="CDD" id="cd01173">
    <property type="entry name" value="pyridoxal_pyridoxamine_kinase"/>
    <property type="match status" value="1"/>
</dbReference>
<dbReference type="GeneID" id="20195660"/>
<dbReference type="OrthoDB" id="2104723at2759"/>
<evidence type="ECO:0000259" key="15">
    <source>
        <dbReference type="Pfam" id="PF08543"/>
    </source>
</evidence>
<comment type="catalytic activity">
    <reaction evidence="13">
        <text>pyridoxal + ATP = pyridoxal 5'-phosphate + ADP + H(+)</text>
        <dbReference type="Rhea" id="RHEA:10224"/>
        <dbReference type="ChEBI" id="CHEBI:15378"/>
        <dbReference type="ChEBI" id="CHEBI:17310"/>
        <dbReference type="ChEBI" id="CHEBI:30616"/>
        <dbReference type="ChEBI" id="CHEBI:456216"/>
        <dbReference type="ChEBI" id="CHEBI:597326"/>
        <dbReference type="EC" id="2.7.1.35"/>
    </reaction>
    <physiologicalReaction direction="left-to-right" evidence="13">
        <dbReference type="Rhea" id="RHEA:10225"/>
    </physiologicalReaction>
</comment>
<dbReference type="EC" id="2.7.1.35" evidence="5"/>
<evidence type="ECO:0000313" key="17">
    <source>
        <dbReference type="EnsemblMetazoa" id="HelroP116539"/>
    </source>
</evidence>
<dbReference type="InterPro" id="IPR029056">
    <property type="entry name" value="Ribokinase-like"/>
</dbReference>
<dbReference type="eggNOG" id="KOG2599">
    <property type="taxonomic scope" value="Eukaryota"/>
</dbReference>
<dbReference type="Proteomes" id="UP000015101">
    <property type="component" value="Unassembled WGS sequence"/>
</dbReference>
<comment type="pathway">
    <text evidence="2">Cofactor metabolism; pyridoxal 5'-phosphate salvage; pyridoxine 5'-phosphate from pyridoxine: step 1/1.</text>
</comment>
<dbReference type="EnsemblMetazoa" id="HelroT116539">
    <property type="protein sequence ID" value="HelroP116539"/>
    <property type="gene ID" value="HelroG116539"/>
</dbReference>
<dbReference type="GO" id="GO:0009443">
    <property type="term" value="P:pyridoxal 5'-phosphate salvage"/>
    <property type="evidence" value="ECO:0000318"/>
    <property type="project" value="GO_Central"/>
</dbReference>
<dbReference type="OMA" id="HTQYGQW"/>
<evidence type="ECO:0000256" key="11">
    <source>
        <dbReference type="ARBA" id="ARBA00032808"/>
    </source>
</evidence>
<reference evidence="18" key="1">
    <citation type="submission" date="2012-12" db="EMBL/GenBank/DDBJ databases">
        <authorList>
            <person name="Hellsten U."/>
            <person name="Grimwood J."/>
            <person name="Chapman J.A."/>
            <person name="Shapiro H."/>
            <person name="Aerts A."/>
            <person name="Otillar R.P."/>
            <person name="Terry A.Y."/>
            <person name="Boore J.L."/>
            <person name="Simakov O."/>
            <person name="Marletaz F."/>
            <person name="Cho S.-J."/>
            <person name="Edsinger-Gonzales E."/>
            <person name="Havlak P."/>
            <person name="Kuo D.-H."/>
            <person name="Larsson T."/>
            <person name="Lv J."/>
            <person name="Arendt D."/>
            <person name="Savage R."/>
            <person name="Osoegawa K."/>
            <person name="de Jong P."/>
            <person name="Lindberg D.R."/>
            <person name="Seaver E.C."/>
            <person name="Weisblat D.A."/>
            <person name="Putnam N.H."/>
            <person name="Grigoriev I.V."/>
            <person name="Rokhsar D.S."/>
        </authorList>
    </citation>
    <scope>NUCLEOTIDE SEQUENCE</scope>
</reference>
<gene>
    <name evidence="17" type="primary">20195660</name>
    <name evidence="16" type="ORF">HELRODRAFT_116539</name>
</gene>
<dbReference type="EMBL" id="KB097768">
    <property type="protein sequence ID" value="ESN90152.1"/>
    <property type="molecule type" value="Genomic_DNA"/>
</dbReference>
<dbReference type="AlphaFoldDB" id="T1EGF8"/>
<evidence type="ECO:0000256" key="13">
    <source>
        <dbReference type="ARBA" id="ARBA00047377"/>
    </source>
</evidence>
<dbReference type="HOGENOM" id="CLU_046496_1_1_1"/>
<feature type="domain" description="Pyridoxamine kinase/Phosphomethylpyrimidine kinase" evidence="15">
    <location>
        <begin position="98"/>
        <end position="233"/>
    </location>
</feature>
<dbReference type="FunCoup" id="T1EGF8">
    <property type="interactions" value="970"/>
</dbReference>
<evidence type="ECO:0000256" key="4">
    <source>
        <dbReference type="ARBA" id="ARBA00008805"/>
    </source>
</evidence>
<dbReference type="EMBL" id="AMQM01008362">
    <property type="status" value="NOT_ANNOTATED_CDS"/>
    <property type="molecule type" value="Genomic_DNA"/>
</dbReference>
<dbReference type="InterPro" id="IPR013749">
    <property type="entry name" value="PM/HMP-P_kinase-1"/>
</dbReference>
<comment type="pathway">
    <text evidence="3">Cofactor metabolism; pyridoxal 5'-phosphate salvage; pyridoxal 5'-phosphate from pyridoxal: step 1/1.</text>
</comment>
<comment type="catalytic activity">
    <reaction evidence="14">
        <text>pyridoxine + ATP = pyridoxine 5'-phosphate + ADP + H(+)</text>
        <dbReference type="Rhea" id="RHEA:25108"/>
        <dbReference type="ChEBI" id="CHEBI:15378"/>
        <dbReference type="ChEBI" id="CHEBI:16709"/>
        <dbReference type="ChEBI" id="CHEBI:30616"/>
        <dbReference type="ChEBI" id="CHEBI:58589"/>
        <dbReference type="ChEBI" id="CHEBI:456216"/>
        <dbReference type="EC" id="2.7.1.35"/>
    </reaction>
    <physiologicalReaction direction="left-to-right" evidence="14">
        <dbReference type="Rhea" id="RHEA:25109"/>
    </physiologicalReaction>
</comment>
<evidence type="ECO:0000256" key="14">
    <source>
        <dbReference type="ARBA" id="ARBA00048524"/>
    </source>
</evidence>
<evidence type="ECO:0000256" key="12">
    <source>
        <dbReference type="ARBA" id="ARBA00047310"/>
    </source>
</evidence>
<comment type="catalytic activity">
    <reaction evidence="12">
        <text>pyridoxamine + ATP = pyridoxamine 5'-phosphate + ADP + H(+)</text>
        <dbReference type="Rhea" id="RHEA:25104"/>
        <dbReference type="ChEBI" id="CHEBI:15378"/>
        <dbReference type="ChEBI" id="CHEBI:30616"/>
        <dbReference type="ChEBI" id="CHEBI:57761"/>
        <dbReference type="ChEBI" id="CHEBI:58451"/>
        <dbReference type="ChEBI" id="CHEBI:456216"/>
        <dbReference type="EC" id="2.7.1.35"/>
    </reaction>
    <physiologicalReaction direction="left-to-right" evidence="12">
        <dbReference type="Rhea" id="RHEA:25105"/>
    </physiologicalReaction>
</comment>
<evidence type="ECO:0000313" key="16">
    <source>
        <dbReference type="EMBL" id="ESN90152.1"/>
    </source>
</evidence>
<comment type="pathway">
    <text evidence="1">Cofactor metabolism; pyridoxal 5'-phosphate salvage; pyridoxamine 5'-phosphate from pyridoxamine: step 1/1.</text>
</comment>
<evidence type="ECO:0000256" key="6">
    <source>
        <dbReference type="ARBA" id="ARBA00018134"/>
    </source>
</evidence>
<dbReference type="PANTHER" id="PTHR10534">
    <property type="entry name" value="PYRIDOXAL KINASE"/>
    <property type="match status" value="1"/>
</dbReference>
<sequence>MMNDCRILTIQSHVVYGYVGNKSATFPLQLLGFETDVINSVQFSNHTEGYTTFLGQMLESSDLLQLYNGLNINGIDNYSHLLTGYTRSKSFLLMLVDVCKKLKKKNPNLIYVCDPVLGDDGRLYVSDELVSVYRDDVITQADIITPNQFEAELLTGMKITSLKSAKEVMLKLHEKGPEVVVISSTSLEFSRGILVALASTIEDGEFKCLKIEIPYLNANYRGSGDLFSALLLAWWQRTNFDLKTTLEIVASTMYVVLKNTLDHYFKYDAFLRRPHSSEIELKIVQSKKDIEEPKIILKAEYF</sequence>
<dbReference type="KEGG" id="hro:HELRODRAFT_116539"/>